<dbReference type="GO" id="GO:0005524">
    <property type="term" value="F:ATP binding"/>
    <property type="evidence" value="ECO:0007669"/>
    <property type="project" value="UniProtKB-UniRule"/>
</dbReference>
<keyword evidence="11 15" id="KW-0648">Protein biosynthesis</keyword>
<evidence type="ECO:0000256" key="15">
    <source>
        <dbReference type="HAMAP-Rule" id="MF_02003"/>
    </source>
</evidence>
<evidence type="ECO:0000256" key="4">
    <source>
        <dbReference type="ARBA" id="ARBA00011245"/>
    </source>
</evidence>
<comment type="similarity">
    <text evidence="3 15">Belongs to the class-I aminoacyl-tRNA synthetase family. IleS type 2 subfamily.</text>
</comment>
<feature type="short sequence motif" description="'HIGH' region" evidence="15">
    <location>
        <begin position="51"/>
        <end position="61"/>
    </location>
</feature>
<dbReference type="InterPro" id="IPR009008">
    <property type="entry name" value="Val/Leu/Ile-tRNA-synth_edit"/>
</dbReference>
<dbReference type="InterPro" id="IPR002301">
    <property type="entry name" value="Ile-tRNA-ligase"/>
</dbReference>
<organism evidence="18 19">
    <name type="scientific">Phytoactinopolyspora halotolerans</name>
    <dbReference type="NCBI Taxonomy" id="1981512"/>
    <lineage>
        <taxon>Bacteria</taxon>
        <taxon>Bacillati</taxon>
        <taxon>Actinomycetota</taxon>
        <taxon>Actinomycetes</taxon>
        <taxon>Jiangellales</taxon>
        <taxon>Jiangellaceae</taxon>
        <taxon>Phytoactinopolyspora</taxon>
    </lineage>
</organism>
<dbReference type="SUPFAM" id="SSF52374">
    <property type="entry name" value="Nucleotidylyl transferase"/>
    <property type="match status" value="1"/>
</dbReference>
<dbReference type="Gene3D" id="3.40.50.620">
    <property type="entry name" value="HUPs"/>
    <property type="match status" value="2"/>
</dbReference>
<evidence type="ECO:0000259" key="17">
    <source>
        <dbReference type="Pfam" id="PF08264"/>
    </source>
</evidence>
<dbReference type="HAMAP" id="MF_02003">
    <property type="entry name" value="Ile_tRNA_synth_type2"/>
    <property type="match status" value="1"/>
</dbReference>
<dbReference type="SUPFAM" id="SSF47323">
    <property type="entry name" value="Anticodon-binding domain of a subclass of class I aminoacyl-tRNA synthetases"/>
    <property type="match status" value="1"/>
</dbReference>
<gene>
    <name evidence="15" type="primary">ileS</name>
    <name evidence="18" type="ORF">G1H10_23345</name>
</gene>
<accession>A0A6L9SEM9</accession>
<dbReference type="PRINTS" id="PR00984">
    <property type="entry name" value="TRNASYNTHILE"/>
</dbReference>
<keyword evidence="5 15" id="KW-0963">Cytoplasm</keyword>
<evidence type="ECO:0000256" key="13">
    <source>
        <dbReference type="ARBA" id="ARBA00025217"/>
    </source>
</evidence>
<dbReference type="InterPro" id="IPR033709">
    <property type="entry name" value="Anticodon_Ile_ABEc"/>
</dbReference>
<keyword evidence="6 15" id="KW-0436">Ligase</keyword>
<evidence type="ECO:0000256" key="2">
    <source>
        <dbReference type="ARBA" id="ARBA00004496"/>
    </source>
</evidence>
<evidence type="ECO:0000256" key="10">
    <source>
        <dbReference type="ARBA" id="ARBA00022840"/>
    </source>
</evidence>
<reference evidence="18 19" key="1">
    <citation type="submission" date="2020-02" db="EMBL/GenBank/DDBJ databases">
        <authorList>
            <person name="Li X.-J."/>
            <person name="Han X.-M."/>
        </authorList>
    </citation>
    <scope>NUCLEOTIDE SEQUENCE [LARGE SCALE GENOMIC DNA]</scope>
    <source>
        <strain evidence="18 19">CCTCC AB 2017055</strain>
    </source>
</reference>
<keyword evidence="12 15" id="KW-0030">Aminoacyl-tRNA synthetase</keyword>
<dbReference type="InterPro" id="IPR009080">
    <property type="entry name" value="tRNAsynth_Ia_anticodon-bd"/>
</dbReference>
<evidence type="ECO:0000256" key="7">
    <source>
        <dbReference type="ARBA" id="ARBA00022723"/>
    </source>
</evidence>
<keyword evidence="7 15" id="KW-0479">Metal-binding</keyword>
<evidence type="ECO:0000256" key="5">
    <source>
        <dbReference type="ARBA" id="ARBA00022490"/>
    </source>
</evidence>
<evidence type="ECO:0000256" key="3">
    <source>
        <dbReference type="ARBA" id="ARBA00007078"/>
    </source>
</evidence>
<dbReference type="GO" id="GO:0004822">
    <property type="term" value="F:isoleucine-tRNA ligase activity"/>
    <property type="evidence" value="ECO:0007669"/>
    <property type="project" value="UniProtKB-UniRule"/>
</dbReference>
<dbReference type="EC" id="6.1.1.5" evidence="15"/>
<evidence type="ECO:0000256" key="1">
    <source>
        <dbReference type="ARBA" id="ARBA00001947"/>
    </source>
</evidence>
<evidence type="ECO:0000256" key="8">
    <source>
        <dbReference type="ARBA" id="ARBA00022741"/>
    </source>
</evidence>
<name>A0A6L9SEM9_9ACTN</name>
<comment type="function">
    <text evidence="13 15">Catalyzes the attachment of isoleucine to tRNA(Ile). As IleRS can inadvertently accommodate and process structurally similar amino acids such as valine, to avoid such errors it has two additional distinct tRNA(Ile)-dependent editing activities. One activity is designated as 'pretransfer' editing and involves the hydrolysis of activated Val-AMP. The other activity is designated 'posttransfer' editing and involves deacylation of mischarged Val-tRNA(Ile).</text>
</comment>
<dbReference type="GO" id="GO:0005737">
    <property type="term" value="C:cytoplasm"/>
    <property type="evidence" value="ECO:0007669"/>
    <property type="project" value="UniProtKB-SubCell"/>
</dbReference>
<evidence type="ECO:0000256" key="6">
    <source>
        <dbReference type="ARBA" id="ARBA00022598"/>
    </source>
</evidence>
<comment type="domain">
    <text evidence="15">IleRS has two distinct active sites: one for aminoacylation and one for editing. The misactivated valine is translocated from the active site to the editing site, which sterically excludes the correctly activated isoleucine. The single editing site contains two valyl binding pockets, one specific for each substrate (Val-AMP or Val-tRNA(Ile)).</text>
</comment>
<dbReference type="CDD" id="cd07961">
    <property type="entry name" value="Anticodon_Ia_Ile_ABEc"/>
    <property type="match status" value="1"/>
</dbReference>
<dbReference type="EMBL" id="JAAGOA010000019">
    <property type="protein sequence ID" value="NEE03104.1"/>
    <property type="molecule type" value="Genomic_DNA"/>
</dbReference>
<evidence type="ECO:0000256" key="11">
    <source>
        <dbReference type="ARBA" id="ARBA00022917"/>
    </source>
</evidence>
<dbReference type="Pfam" id="PF19302">
    <property type="entry name" value="DUF5915"/>
    <property type="match status" value="1"/>
</dbReference>
<evidence type="ECO:0000313" key="19">
    <source>
        <dbReference type="Proteomes" id="UP000475214"/>
    </source>
</evidence>
<dbReference type="InterPro" id="IPR013155">
    <property type="entry name" value="M/V/L/I-tRNA-synth_anticd-bd"/>
</dbReference>
<dbReference type="FunFam" id="3.40.50.620:FF:000075">
    <property type="entry name" value="Isoleucine--tRNA ligase"/>
    <property type="match status" value="1"/>
</dbReference>
<evidence type="ECO:0000256" key="9">
    <source>
        <dbReference type="ARBA" id="ARBA00022833"/>
    </source>
</evidence>
<feature type="short sequence motif" description="'KMSKS' region" evidence="15">
    <location>
        <begin position="609"/>
        <end position="613"/>
    </location>
</feature>
<dbReference type="GO" id="GO:0008270">
    <property type="term" value="F:zinc ion binding"/>
    <property type="evidence" value="ECO:0007669"/>
    <property type="project" value="UniProtKB-UniRule"/>
</dbReference>
<comment type="catalytic activity">
    <reaction evidence="14 15">
        <text>tRNA(Ile) + L-isoleucine + ATP = L-isoleucyl-tRNA(Ile) + AMP + diphosphate</text>
        <dbReference type="Rhea" id="RHEA:11060"/>
        <dbReference type="Rhea" id="RHEA-COMP:9666"/>
        <dbReference type="Rhea" id="RHEA-COMP:9695"/>
        <dbReference type="ChEBI" id="CHEBI:30616"/>
        <dbReference type="ChEBI" id="CHEBI:33019"/>
        <dbReference type="ChEBI" id="CHEBI:58045"/>
        <dbReference type="ChEBI" id="CHEBI:78442"/>
        <dbReference type="ChEBI" id="CHEBI:78528"/>
        <dbReference type="ChEBI" id="CHEBI:456215"/>
        <dbReference type="EC" id="6.1.1.5"/>
    </reaction>
</comment>
<dbReference type="Gene3D" id="1.10.730.10">
    <property type="entry name" value="Isoleucyl-tRNA Synthetase, Domain 1"/>
    <property type="match status" value="1"/>
</dbReference>
<comment type="subcellular location">
    <subcellularLocation>
        <location evidence="2 15">Cytoplasm</location>
    </subcellularLocation>
</comment>
<evidence type="ECO:0000313" key="18">
    <source>
        <dbReference type="EMBL" id="NEE03104.1"/>
    </source>
</evidence>
<keyword evidence="8 15" id="KW-0547">Nucleotide-binding</keyword>
<feature type="domain" description="Aminoacyl-tRNA synthetase class Ia" evidence="16">
    <location>
        <begin position="21"/>
        <end position="639"/>
    </location>
</feature>
<dbReference type="NCBIfam" id="TIGR00392">
    <property type="entry name" value="ileS"/>
    <property type="match status" value="1"/>
</dbReference>
<proteinExistence type="inferred from homology"/>
<dbReference type="Proteomes" id="UP000475214">
    <property type="component" value="Unassembled WGS sequence"/>
</dbReference>
<keyword evidence="10 15" id="KW-0067">ATP-binding</keyword>
<feature type="domain" description="Methionyl/Valyl/Leucyl/Isoleucyl-tRNA synthetase anticodon-binding" evidence="17">
    <location>
        <begin position="696"/>
        <end position="840"/>
    </location>
</feature>
<sequence>MSDTYRAVPAQVDLPAMEHEVLAFWRDNDVFARVVKASEGKPPWTFYEGPPTANGTPGTHHIEARVFKDVFPRYRTMKGYHVARKAGWDCHGLPVEIAVEKELGLKSKGDIEAYGVAEFNDRCRASVQRHVDAFEEMTERMGYWVDMSQAYWTMDPSYVQSVWWSLKQIFDAGLLVEDHRVAPYCPRCGTGLSSHELAQGYETVADPSVYVRLPLTSGPLSDAESPASLLIWTTTPWTLVSNTAVAVHPEVTYVAATDGSETLVVAEPLFSTVLGEGWTVTQRFQGSEMEHWSYQRPFELVELAPDDAAGTAPNIVVVDDYVTTEDGTGLVHQAPAFGADDLRVCKRYGLPVVNPIEPDGTFRADLPLVGGEFFKHADAKLSRDLEERGRMYRHTQYEHEYPHCWRCHTPLMYYAQPSWYIRTTQFNDALLRENEKTNWYPETIKWGRYGEWLRGNIDWSLSRNRFWGTPLPIWRNDEDPSRLVCVGSLAELSELAGRDLSELDPHRPFVDDVTFTLPDVPGTFRRVPYVIDAWYDSGSMPFAQWGYPYAPGSEEAFGKAYPAQFICEAIDQTRGWFYTLMAVGTAVFDRSSYENVLCLGHILAEDGRKMSKHLGNILEPIPLMDEHGADAVRWFMAANGSPWQSRGIGPNVLGEIIRKVLLTYWNTASFLSLYGRTSGWTPAAGAPAPAERHVLDRWALSELNRLVGDVDAALENFDTQRAGTLLHTFIDDLSNWYVRRSRRRFWDGDPAALATLHECVETLTRLLAPMVPFITERVWRDLVVPVDSSAPESVHMASWPAADAALVDDRLADEVALTRRLVELGRAARAESKVRTRQPLARALVGAWGWESLRSELRAEIAEELNVQQVLSLAEAGEAAGAGDATDAAAEALLDVTAKANFRSLGKRFAKDTPKVAQAVAGADAAALAASLRASGTATVAVPEVGDVELTPDDVVITETPREGWAVAREGETVALDLTLTDELVRAGLVREAIRLVQEARKTSGFDVADRIELAWSTTPEATQLAEALREHEALLADEVLAVRVSSDLESLAGQPDHADADLGLTFRLRQVS</sequence>
<dbReference type="FunFam" id="3.90.740.10:FF:000016">
    <property type="entry name" value="Isoleucine--tRNA ligase"/>
    <property type="match status" value="1"/>
</dbReference>
<dbReference type="InterPro" id="IPR014729">
    <property type="entry name" value="Rossmann-like_a/b/a_fold"/>
</dbReference>
<evidence type="ECO:0000256" key="14">
    <source>
        <dbReference type="ARBA" id="ARBA00048359"/>
    </source>
</evidence>
<dbReference type="RefSeq" id="WP_163742334.1">
    <property type="nucleotide sequence ID" value="NZ_JAAGOA010000019.1"/>
</dbReference>
<comment type="caution">
    <text evidence="18">The sequence shown here is derived from an EMBL/GenBank/DDBJ whole genome shotgun (WGS) entry which is preliminary data.</text>
</comment>
<feature type="binding site" evidence="15">
    <location>
        <position position="612"/>
    </location>
    <ligand>
        <name>ATP</name>
        <dbReference type="ChEBI" id="CHEBI:30616"/>
    </ligand>
</feature>
<evidence type="ECO:0000256" key="12">
    <source>
        <dbReference type="ARBA" id="ARBA00023146"/>
    </source>
</evidence>
<dbReference type="PANTHER" id="PTHR42780">
    <property type="entry name" value="SOLEUCYL-TRNA SYNTHETASE"/>
    <property type="match status" value="1"/>
</dbReference>
<dbReference type="Pfam" id="PF08264">
    <property type="entry name" value="Anticodon_1"/>
    <property type="match status" value="1"/>
</dbReference>
<comment type="subunit">
    <text evidence="4 15">Monomer.</text>
</comment>
<dbReference type="GO" id="GO:0000049">
    <property type="term" value="F:tRNA binding"/>
    <property type="evidence" value="ECO:0007669"/>
    <property type="project" value="InterPro"/>
</dbReference>
<keyword evidence="9 15" id="KW-0862">Zinc</keyword>
<dbReference type="Pfam" id="PF00133">
    <property type="entry name" value="tRNA-synt_1"/>
    <property type="match status" value="1"/>
</dbReference>
<dbReference type="GO" id="GO:0002161">
    <property type="term" value="F:aminoacyl-tRNA deacylase activity"/>
    <property type="evidence" value="ECO:0007669"/>
    <property type="project" value="InterPro"/>
</dbReference>
<dbReference type="FunFam" id="3.40.50.620:FF:000063">
    <property type="entry name" value="Isoleucine--tRNA ligase"/>
    <property type="match status" value="1"/>
</dbReference>
<keyword evidence="19" id="KW-1185">Reference proteome</keyword>
<dbReference type="InterPro" id="IPR002300">
    <property type="entry name" value="aa-tRNA-synth_Ia"/>
</dbReference>
<dbReference type="GO" id="GO:0006428">
    <property type="term" value="P:isoleucyl-tRNA aminoacylation"/>
    <property type="evidence" value="ECO:0007669"/>
    <property type="project" value="UniProtKB-UniRule"/>
</dbReference>
<comment type="cofactor">
    <cofactor evidence="1 15">
        <name>Zn(2+)</name>
        <dbReference type="ChEBI" id="CHEBI:29105"/>
    </cofactor>
</comment>
<dbReference type="PANTHER" id="PTHR42780:SF1">
    <property type="entry name" value="ISOLEUCINE--TRNA LIGASE, CYTOPLASMIC"/>
    <property type="match status" value="1"/>
</dbReference>
<protein>
    <recommendedName>
        <fullName evidence="15">Isoleucine--tRNA ligase</fullName>
        <ecNumber evidence="15">6.1.1.5</ecNumber>
    </recommendedName>
    <alternativeName>
        <fullName evidence="15">Isoleucyl-tRNA synthetase</fullName>
        <shortName evidence="15">IleRS</shortName>
    </alternativeName>
</protein>
<dbReference type="Gene3D" id="3.90.740.10">
    <property type="entry name" value="Valyl/Leucyl/Isoleucyl-tRNA synthetase, editing domain"/>
    <property type="match status" value="1"/>
</dbReference>
<dbReference type="AlphaFoldDB" id="A0A6L9SEM9"/>
<dbReference type="SUPFAM" id="SSF50677">
    <property type="entry name" value="ValRS/IleRS/LeuRS editing domain"/>
    <property type="match status" value="1"/>
</dbReference>
<evidence type="ECO:0000259" key="16">
    <source>
        <dbReference type="Pfam" id="PF00133"/>
    </source>
</evidence>
<dbReference type="InterPro" id="IPR023586">
    <property type="entry name" value="Ile-tRNA-ligase_type2"/>
</dbReference>